<reference evidence="1" key="1">
    <citation type="journal article" date="2020" name="Nature">
        <title>Giant virus diversity and host interactions through global metagenomics.</title>
        <authorList>
            <person name="Schulz F."/>
            <person name="Roux S."/>
            <person name="Paez-Espino D."/>
            <person name="Jungbluth S."/>
            <person name="Walsh D.A."/>
            <person name="Denef V.J."/>
            <person name="McMahon K.D."/>
            <person name="Konstantinidis K.T."/>
            <person name="Eloe-Fadrosh E.A."/>
            <person name="Kyrpides N.C."/>
            <person name="Woyke T."/>
        </authorList>
    </citation>
    <scope>NUCLEOTIDE SEQUENCE</scope>
    <source>
        <strain evidence="1">GVMAG-M-3300024252-29</strain>
    </source>
</reference>
<name>A0A6C0ILU3_9ZZZZ</name>
<dbReference type="AlphaFoldDB" id="A0A6C0ILU3"/>
<organism evidence="1">
    <name type="scientific">viral metagenome</name>
    <dbReference type="NCBI Taxonomy" id="1070528"/>
    <lineage>
        <taxon>unclassified sequences</taxon>
        <taxon>metagenomes</taxon>
        <taxon>organismal metagenomes</taxon>
    </lineage>
</organism>
<evidence type="ECO:0000313" key="1">
    <source>
        <dbReference type="EMBL" id="QHT93465.1"/>
    </source>
</evidence>
<accession>A0A6C0ILU3</accession>
<proteinExistence type="predicted"/>
<sequence>MSFETFGIPGIVLFSLGAIAYNLHKNYIFSIASYDLLHKYNPHHTLYEAWENGHMVADNNWHTGKGKYANKERYDGKPIWRVNIPEEQNGEVFIYTGISNKPEYNDKHRYFFRIKLKNVDVNTTEVLYQKKCFYGEISEYIMTKEKPSSKQSIIGDNVHYWEPVSYIGHEEGDEEDERTITKEQLGINIRQLDNREVKNLIIEEVYIGKKCWKFNLLPCISDQFYLIAEPRRVETQ</sequence>
<dbReference type="EMBL" id="MN740208">
    <property type="protein sequence ID" value="QHT93465.1"/>
    <property type="molecule type" value="Genomic_DNA"/>
</dbReference>
<protein>
    <submittedName>
        <fullName evidence="1">Uncharacterized protein</fullName>
    </submittedName>
</protein>